<comment type="caution">
    <text evidence="3">The sequence shown here is derived from an EMBL/GenBank/DDBJ whole genome shotgun (WGS) entry which is preliminary data.</text>
</comment>
<dbReference type="Pfam" id="PF01979">
    <property type="entry name" value="Amidohydro_1"/>
    <property type="match status" value="1"/>
</dbReference>
<evidence type="ECO:0000313" key="4">
    <source>
        <dbReference type="Proteomes" id="UP001408356"/>
    </source>
</evidence>
<protein>
    <submittedName>
        <fullName evidence="3">Amidohydrolase-related domain-containing protein</fullName>
    </submittedName>
</protein>
<dbReference type="PANTHER" id="PTHR43794">
    <property type="entry name" value="AMINOHYDROLASE SSNA-RELATED"/>
    <property type="match status" value="1"/>
</dbReference>
<accession>A0ABR2VE60</accession>
<dbReference type="PANTHER" id="PTHR43794:SF11">
    <property type="entry name" value="AMIDOHYDROLASE-RELATED DOMAIN-CONTAINING PROTEIN"/>
    <property type="match status" value="1"/>
</dbReference>
<evidence type="ECO:0000313" key="3">
    <source>
        <dbReference type="EMBL" id="KAK9425193.1"/>
    </source>
</evidence>
<dbReference type="InterPro" id="IPR050287">
    <property type="entry name" value="MTA/SAH_deaminase"/>
</dbReference>
<dbReference type="Gene3D" id="3.20.20.140">
    <property type="entry name" value="Metal-dependent hydrolases"/>
    <property type="match status" value="1"/>
</dbReference>
<feature type="domain" description="Amidohydrolase-related" evidence="2">
    <location>
        <begin position="58"/>
        <end position="425"/>
    </location>
</feature>
<organism evidence="3 4">
    <name type="scientific">Seiridium unicorne</name>
    <dbReference type="NCBI Taxonomy" id="138068"/>
    <lineage>
        <taxon>Eukaryota</taxon>
        <taxon>Fungi</taxon>
        <taxon>Dikarya</taxon>
        <taxon>Ascomycota</taxon>
        <taxon>Pezizomycotina</taxon>
        <taxon>Sordariomycetes</taxon>
        <taxon>Xylariomycetidae</taxon>
        <taxon>Amphisphaeriales</taxon>
        <taxon>Sporocadaceae</taxon>
        <taxon>Seiridium</taxon>
    </lineage>
</organism>
<dbReference type="SUPFAM" id="SSF51338">
    <property type="entry name" value="Composite domain of metallo-dependent hydrolases"/>
    <property type="match status" value="2"/>
</dbReference>
<reference evidence="3 4" key="1">
    <citation type="journal article" date="2024" name="J. Plant Pathol.">
        <title>Sequence and assembly of the genome of Seiridium unicorne, isolate CBS 538.82, causal agent of cypress canker disease.</title>
        <authorList>
            <person name="Scali E."/>
            <person name="Rocca G.D."/>
            <person name="Danti R."/>
            <person name="Garbelotto M."/>
            <person name="Barberini S."/>
            <person name="Baroncelli R."/>
            <person name="Emiliani G."/>
        </authorList>
    </citation>
    <scope>NUCLEOTIDE SEQUENCE [LARGE SCALE GENOMIC DNA]</scope>
    <source>
        <strain evidence="3 4">BM-138-508</strain>
    </source>
</reference>
<keyword evidence="1" id="KW-0378">Hydrolase</keyword>
<keyword evidence="4" id="KW-1185">Reference proteome</keyword>
<evidence type="ECO:0000259" key="2">
    <source>
        <dbReference type="Pfam" id="PF01979"/>
    </source>
</evidence>
<dbReference type="EMBL" id="JARVKF010000024">
    <property type="protein sequence ID" value="KAK9425193.1"/>
    <property type="molecule type" value="Genomic_DNA"/>
</dbReference>
<dbReference type="Gene3D" id="2.30.40.10">
    <property type="entry name" value="Urease, subunit C, domain 1"/>
    <property type="match status" value="1"/>
</dbReference>
<dbReference type="Proteomes" id="UP001408356">
    <property type="component" value="Unassembled WGS sequence"/>
</dbReference>
<dbReference type="InterPro" id="IPR032466">
    <property type="entry name" value="Metal_Hydrolase"/>
</dbReference>
<dbReference type="InterPro" id="IPR011059">
    <property type="entry name" value="Metal-dep_hydrolase_composite"/>
</dbReference>
<dbReference type="InterPro" id="IPR006680">
    <property type="entry name" value="Amidohydro-rel"/>
</dbReference>
<sequence length="501" mass="54003">MTASKILLQGGTLLIHDADHHVVPTVADLLVDGQYISRIAENIDVSSDTQVLDCKDKIISPGFIDTHRHLWQTQYKGAHANQSLMGYLPRGNFVGALWSAEDLFWGELSGALESIDAGTTTLVDHSSCNITPDHPQAAIQALLSAGMRAIYCYTPPRRLKSRDPWLTEDDTSEENLVIYQALARAGPFGDGRVHVGYANDSIYSPAEVIKPFYATLRDPAKGKAKLITTHTMGGAMQGKETPTAIEVLNSHDLLGPDVLFSHANWPHEGDGKLYQTSGANVSSTPNTELQMGRLPVALFDDHYHNASIGVDCHSWGVTGIPGQMRLLLQAARADRGEQLTRKGLWTRKVGFSAEQVFNLGTLGGAKACGLQNEIGSLKQGMKADIVIFDGETPSMLAAAAEDPVAAVVLHSNPSDIDTVIIDGVVRKEKGRLVETNVASAPNAAKSVVEPGTRLSWKEVARNVLESRQILKQKADGIDFQAAEDAFINAGFLDTGALLEAQ</sequence>
<name>A0ABR2VE60_9PEZI</name>
<evidence type="ECO:0000256" key="1">
    <source>
        <dbReference type="ARBA" id="ARBA00022801"/>
    </source>
</evidence>
<gene>
    <name evidence="3" type="ORF">SUNI508_03333</name>
</gene>
<dbReference type="SUPFAM" id="SSF51556">
    <property type="entry name" value="Metallo-dependent hydrolases"/>
    <property type="match status" value="1"/>
</dbReference>
<proteinExistence type="predicted"/>